<evidence type="ECO:0000259" key="3">
    <source>
        <dbReference type="Pfam" id="PF02709"/>
    </source>
</evidence>
<dbReference type="InterPro" id="IPR027791">
    <property type="entry name" value="Galactosyl_T_C"/>
</dbReference>
<organism evidence="4 5">
    <name type="scientific">Streptomyces oryzae</name>
    <dbReference type="NCBI Taxonomy" id="1434886"/>
    <lineage>
        <taxon>Bacteria</taxon>
        <taxon>Bacillati</taxon>
        <taxon>Actinomycetota</taxon>
        <taxon>Actinomycetes</taxon>
        <taxon>Kitasatosporales</taxon>
        <taxon>Streptomycetaceae</taxon>
        <taxon>Streptomyces</taxon>
    </lineage>
</organism>
<sequence length="413" mass="45901">MSWRHQDAATLADAAVSSVALVADPFAQSAAPGFWVWSRDAHRAVTDAVLALPDDSIRTLAETVGKDPADITACRRLTALLDDRLTRAAGEPGTERLAALVWEAETRSRLRMQTGTERPAGLGTPAAEEILRTSRPPAKPKGPVDAALVIPFRERGEEGDRTRNLAAVLHALNDQSHPRDRYRVVVVEADSRPRWESVYAPWCDTYLFAENDGPFNYSWTINAGVVHGARPAELICVLEADILVDRGFVERAVERFRVPGTQAHWPFEDMLYLDAASSHQAVTERCLEGRSAVDRDALRGVFLRRTPGACVWLRESLFSRIGGYDERFTAGWGGADNDFTWRADLHGGLDRYRDRMVHLHHPRATDWYDAEGAGAGAYETFPWCTWPPDSEIGDLAKFAQSPSQHSQPPQQPR</sequence>
<name>A0ABS3XBU5_9ACTN</name>
<reference evidence="4 5" key="1">
    <citation type="submission" date="2020-11" db="EMBL/GenBank/DDBJ databases">
        <title>Streptomyces spirodelae sp. nov., isolated from duckweed.</title>
        <authorList>
            <person name="Saimee Y."/>
            <person name="Duangmal K."/>
        </authorList>
    </citation>
    <scope>NUCLEOTIDE SEQUENCE [LARGE SCALE GENOMIC DNA]</scope>
    <source>
        <strain evidence="4 5">S16-07</strain>
    </source>
</reference>
<evidence type="ECO:0000256" key="2">
    <source>
        <dbReference type="SAM" id="MobiDB-lite"/>
    </source>
</evidence>
<feature type="region of interest" description="Disordered" evidence="2">
    <location>
        <begin position="392"/>
        <end position="413"/>
    </location>
</feature>
<dbReference type="Gene3D" id="3.90.550.10">
    <property type="entry name" value="Spore Coat Polysaccharide Biosynthesis Protein SpsA, Chain A"/>
    <property type="match status" value="1"/>
</dbReference>
<evidence type="ECO:0000313" key="5">
    <source>
        <dbReference type="Proteomes" id="UP001519064"/>
    </source>
</evidence>
<comment type="caution">
    <text evidence="4">The sequence shown here is derived from an EMBL/GenBank/DDBJ whole genome shotgun (WGS) entry which is preliminary data.</text>
</comment>
<evidence type="ECO:0000256" key="1">
    <source>
        <dbReference type="ARBA" id="ARBA00022679"/>
    </source>
</evidence>
<dbReference type="InterPro" id="IPR029044">
    <property type="entry name" value="Nucleotide-diphossugar_trans"/>
</dbReference>
<feature type="compositionally biased region" description="Low complexity" evidence="2">
    <location>
        <begin position="400"/>
        <end position="413"/>
    </location>
</feature>
<dbReference type="Proteomes" id="UP001519064">
    <property type="component" value="Unassembled WGS sequence"/>
</dbReference>
<keyword evidence="5" id="KW-1185">Reference proteome</keyword>
<feature type="domain" description="Galactosyltransferase C-terminal" evidence="3">
    <location>
        <begin position="308"/>
        <end position="351"/>
    </location>
</feature>
<proteinExistence type="predicted"/>
<dbReference type="SUPFAM" id="SSF53448">
    <property type="entry name" value="Nucleotide-diphospho-sugar transferases"/>
    <property type="match status" value="1"/>
</dbReference>
<dbReference type="Pfam" id="PF02709">
    <property type="entry name" value="Glyco_transf_7C"/>
    <property type="match status" value="1"/>
</dbReference>
<protein>
    <recommendedName>
        <fullName evidence="3">Galactosyltransferase C-terminal domain-containing protein</fullName>
    </recommendedName>
</protein>
<gene>
    <name evidence="4" type="ORF">ITI46_14430</name>
</gene>
<evidence type="ECO:0000313" key="4">
    <source>
        <dbReference type="EMBL" id="MBO8192855.1"/>
    </source>
</evidence>
<dbReference type="EMBL" id="JADKMA010000062">
    <property type="protein sequence ID" value="MBO8192855.1"/>
    <property type="molecule type" value="Genomic_DNA"/>
</dbReference>
<accession>A0ABS3XBU5</accession>
<dbReference type="RefSeq" id="WP_209239926.1">
    <property type="nucleotide sequence ID" value="NZ_JADKMA010000062.1"/>
</dbReference>
<keyword evidence="1" id="KW-0808">Transferase</keyword>